<evidence type="ECO:0000313" key="2">
    <source>
        <dbReference type="EMBL" id="QQM40181.1"/>
    </source>
</evidence>
<organism evidence="2 3">
    <name type="scientific">Streptomyces liliifuscus</name>
    <dbReference type="NCBI Taxonomy" id="2797636"/>
    <lineage>
        <taxon>Bacteria</taxon>
        <taxon>Bacillati</taxon>
        <taxon>Actinomycetota</taxon>
        <taxon>Actinomycetes</taxon>
        <taxon>Kitasatosporales</taxon>
        <taxon>Streptomycetaceae</taxon>
        <taxon>Streptomyces</taxon>
    </lineage>
</organism>
<reference evidence="2 3" key="1">
    <citation type="submission" date="2020-12" db="EMBL/GenBank/DDBJ databases">
        <title>A novel species.</title>
        <authorList>
            <person name="Li K."/>
        </authorList>
    </citation>
    <scope>NUCLEOTIDE SEQUENCE [LARGE SCALE GENOMIC DNA]</scope>
    <source>
        <strain evidence="2 3">ZYC-3</strain>
    </source>
</reference>
<dbReference type="Proteomes" id="UP000595636">
    <property type="component" value="Chromosome"/>
</dbReference>
<evidence type="ECO:0000313" key="3">
    <source>
        <dbReference type="Proteomes" id="UP000595636"/>
    </source>
</evidence>
<dbReference type="RefSeq" id="WP_200395305.1">
    <property type="nucleotide sequence ID" value="NZ_CP066831.1"/>
</dbReference>
<keyword evidence="1" id="KW-0175">Coiled coil</keyword>
<keyword evidence="3" id="KW-1185">Reference proteome</keyword>
<accession>A0A7T7I3D1</accession>
<evidence type="ECO:0000256" key="1">
    <source>
        <dbReference type="SAM" id="Coils"/>
    </source>
</evidence>
<dbReference type="KEGG" id="slf:JEQ17_12330"/>
<feature type="coiled-coil region" evidence="1">
    <location>
        <begin position="211"/>
        <end position="238"/>
    </location>
</feature>
<sequence length="321" mass="34541">MVDDCRRGIAEALAADDTSDQEAALRVLGHALRWAAAALRRQDDAAGGAPALAALYALDDALEDARGLAQALPGLLAAARPGDQVARGTGDLMRELTEVTDRVRGERETLERLADTQAALRGRLAEHEGLRRQVDELRRLERLVVALDGLQEQQQVIGARLAELRGRDAGVDEALRTSSDALVRLTEDQLTVLAPRTRGTLERAATVQSALAAAEREYRASSDELATYQDRLEAVQAAQGSRLASLNRHARADRLLARALHEASGAGVPATAPDGGLTLEQVEAAADVIERRLRDADEILTAVLEEREELDTEGKVVVPRT</sequence>
<name>A0A7T7I3D1_9ACTN</name>
<feature type="coiled-coil region" evidence="1">
    <location>
        <begin position="279"/>
        <end position="313"/>
    </location>
</feature>
<gene>
    <name evidence="2" type="ORF">JEQ17_12330</name>
</gene>
<protein>
    <submittedName>
        <fullName evidence="2">Uncharacterized protein</fullName>
    </submittedName>
</protein>
<dbReference type="AlphaFoldDB" id="A0A7T7I3D1"/>
<dbReference type="EMBL" id="CP066831">
    <property type="protein sequence ID" value="QQM40181.1"/>
    <property type="molecule type" value="Genomic_DNA"/>
</dbReference>
<proteinExistence type="predicted"/>